<evidence type="ECO:0000313" key="4">
    <source>
        <dbReference type="Proteomes" id="UP000295793"/>
    </source>
</evidence>
<gene>
    <name evidence="3" type="ORF">BCF53_10529</name>
</gene>
<sequence>MKFSGKTFLLCFLTTFVLASAFAQDKDVDIPFYHVWVNSPHGDFTGEPFAHWNEDGEVPKSCAACHSTTGRLDFLGADGSEAWVVESSTPIEEGVQCVACHNQVAMHLTEVTFPSGKTVVREEADARCMNCHSGRESGNSVRAAIEEAGVPDDQVSSDLHFLNVHYATAAVSRFGAEAGGGFEYDGKSYMEFFYHDDYATQCNDCHSPHSTEVRVQLCTDCHQGVTEFEDIAAIRSTEGDFDGDGDEQEGIKYEIEGLRESLFSAITTYATDVAGSSIAYGNGYPYFFNDKNGNGTADGDEMARSNGYSSWTPRLLKAAYNYQVATKDHGAFVHNPQYVIQLLNDSIQDLGEQVSVPSTARPE</sequence>
<dbReference type="EMBL" id="SLZR01000005">
    <property type="protein sequence ID" value="TCS41603.1"/>
    <property type="molecule type" value="Genomic_DNA"/>
</dbReference>
<dbReference type="Gene3D" id="3.90.10.10">
    <property type="entry name" value="Cytochrome C3"/>
    <property type="match status" value="1"/>
</dbReference>
<reference evidence="3 4" key="1">
    <citation type="submission" date="2019-03" db="EMBL/GenBank/DDBJ databases">
        <title>Genomic Encyclopedia of Archaeal and Bacterial Type Strains, Phase II (KMG-II): from individual species to whole genera.</title>
        <authorList>
            <person name="Goeker M."/>
        </authorList>
    </citation>
    <scope>NUCLEOTIDE SEQUENCE [LARGE SCALE GENOMIC DNA]</scope>
    <source>
        <strain evidence="3 4">DSM 15388</strain>
    </source>
</reference>
<proteinExistence type="predicted"/>
<dbReference type="GO" id="GO:0016491">
    <property type="term" value="F:oxidoreductase activity"/>
    <property type="evidence" value="ECO:0007669"/>
    <property type="project" value="TreeGrafter"/>
</dbReference>
<dbReference type="Gene3D" id="1.10.1130.10">
    <property type="entry name" value="Flavocytochrome C3, Chain A"/>
    <property type="match status" value="1"/>
</dbReference>
<evidence type="ECO:0000313" key="3">
    <source>
        <dbReference type="EMBL" id="TCS41603.1"/>
    </source>
</evidence>
<dbReference type="InterPro" id="IPR036280">
    <property type="entry name" value="Multihaem_cyt_sf"/>
</dbReference>
<name>A0A4R3I973_9GAMM</name>
<dbReference type="AlphaFoldDB" id="A0A4R3I973"/>
<keyword evidence="4" id="KW-1185">Reference proteome</keyword>
<dbReference type="InterPro" id="IPR051829">
    <property type="entry name" value="Multiheme_Cytochr_ET"/>
</dbReference>
<protein>
    <submittedName>
        <fullName evidence="3">Cytochrome c7-like protein</fullName>
    </submittedName>
</protein>
<organism evidence="3 4">
    <name type="scientific">Reinekea marinisedimentorum</name>
    <dbReference type="NCBI Taxonomy" id="230495"/>
    <lineage>
        <taxon>Bacteria</taxon>
        <taxon>Pseudomonadati</taxon>
        <taxon>Pseudomonadota</taxon>
        <taxon>Gammaproteobacteria</taxon>
        <taxon>Oceanospirillales</taxon>
        <taxon>Saccharospirillaceae</taxon>
        <taxon>Reinekea</taxon>
    </lineage>
</organism>
<comment type="caution">
    <text evidence="3">The sequence shown here is derived from an EMBL/GenBank/DDBJ whole genome shotgun (WGS) entry which is preliminary data.</text>
</comment>
<dbReference type="PANTHER" id="PTHR35038">
    <property type="entry name" value="DISSIMILATORY SULFITE REDUCTASE SIRA"/>
    <property type="match status" value="1"/>
</dbReference>
<dbReference type="SUPFAM" id="SSF48695">
    <property type="entry name" value="Multiheme cytochromes"/>
    <property type="match status" value="1"/>
</dbReference>
<feature type="chain" id="PRO_5020279954" evidence="2">
    <location>
        <begin position="24"/>
        <end position="363"/>
    </location>
</feature>
<accession>A0A4R3I973</accession>
<feature type="signal peptide" evidence="2">
    <location>
        <begin position="1"/>
        <end position="23"/>
    </location>
</feature>
<evidence type="ECO:0000256" key="2">
    <source>
        <dbReference type="SAM" id="SignalP"/>
    </source>
</evidence>
<dbReference type="Proteomes" id="UP000295793">
    <property type="component" value="Unassembled WGS sequence"/>
</dbReference>
<evidence type="ECO:0000256" key="1">
    <source>
        <dbReference type="ARBA" id="ARBA00022729"/>
    </source>
</evidence>
<dbReference type="PANTHER" id="PTHR35038:SF5">
    <property type="entry name" value="CYTOCHROME C-TYPE PROTEIN NRFB"/>
    <property type="match status" value="1"/>
</dbReference>
<keyword evidence="1 2" id="KW-0732">Signal</keyword>